<organism evidence="4 5">
    <name type="scientific">Genlisea aurea</name>
    <dbReference type="NCBI Taxonomy" id="192259"/>
    <lineage>
        <taxon>Eukaryota</taxon>
        <taxon>Viridiplantae</taxon>
        <taxon>Streptophyta</taxon>
        <taxon>Embryophyta</taxon>
        <taxon>Tracheophyta</taxon>
        <taxon>Spermatophyta</taxon>
        <taxon>Magnoliopsida</taxon>
        <taxon>eudicotyledons</taxon>
        <taxon>Gunneridae</taxon>
        <taxon>Pentapetalae</taxon>
        <taxon>asterids</taxon>
        <taxon>lamiids</taxon>
        <taxon>Lamiales</taxon>
        <taxon>Lentibulariaceae</taxon>
        <taxon>Genlisea</taxon>
    </lineage>
</organism>
<keyword evidence="5" id="KW-1185">Reference proteome</keyword>
<accession>S8C4D2</accession>
<dbReference type="SUPFAM" id="SSF57850">
    <property type="entry name" value="RING/U-box"/>
    <property type="match status" value="1"/>
</dbReference>
<dbReference type="Proteomes" id="UP000015453">
    <property type="component" value="Unassembled WGS sequence"/>
</dbReference>
<reference evidence="4 5" key="1">
    <citation type="journal article" date="2013" name="BMC Genomics">
        <title>The miniature genome of a carnivorous plant Genlisea aurea contains a low number of genes and short non-coding sequences.</title>
        <authorList>
            <person name="Leushkin E.V."/>
            <person name="Sutormin R.A."/>
            <person name="Nabieva E.R."/>
            <person name="Penin A.A."/>
            <person name="Kondrashov A.S."/>
            <person name="Logacheva M.D."/>
        </authorList>
    </citation>
    <scope>NUCLEOTIDE SEQUENCE [LARGE SCALE GENOMIC DNA]</scope>
</reference>
<name>S8C4D2_9LAMI</name>
<keyword evidence="1" id="KW-0862">Zinc</keyword>
<keyword evidence="1" id="KW-0479">Metal-binding</keyword>
<dbReference type="Gene3D" id="3.30.40.10">
    <property type="entry name" value="Zinc/RING finger domain, C3HC4 (zinc finger)"/>
    <property type="match status" value="1"/>
</dbReference>
<dbReference type="InterPro" id="IPR001841">
    <property type="entry name" value="Znf_RING"/>
</dbReference>
<sequence length="214" mass="23159">MGLGSWDLLDDGDGGGCKATASPVSCSICLEAVVDVGDRSWAKLQCGHRFHLGECDCIGSAFNAKGAMQCPNCRKIEKGQWLYANGCRPVSEFNMEDWAHDEDLNDLTHPCPYFAYVAPIHSSSSGSISDGSSFGNHWTGPGESLNAYPFPSMEPHYRAWDQFFASNLQASGVDQSPISPATQRPARNGSETMRPGGMHPFVVGHRSVLFIRVG</sequence>
<proteinExistence type="predicted"/>
<dbReference type="PROSITE" id="PS50089">
    <property type="entry name" value="ZF_RING_2"/>
    <property type="match status" value="1"/>
</dbReference>
<dbReference type="GO" id="GO:0008270">
    <property type="term" value="F:zinc ion binding"/>
    <property type="evidence" value="ECO:0007669"/>
    <property type="project" value="UniProtKB-KW"/>
</dbReference>
<dbReference type="PANTHER" id="PTHR46798">
    <property type="entry name" value="OS09G0511500 PROTEIN"/>
    <property type="match status" value="1"/>
</dbReference>
<dbReference type="PANTHER" id="PTHR46798:SF3">
    <property type="entry name" value="RING FINGER FAMILY PROTEIN"/>
    <property type="match status" value="1"/>
</dbReference>
<dbReference type="InterPro" id="IPR013083">
    <property type="entry name" value="Znf_RING/FYVE/PHD"/>
</dbReference>
<evidence type="ECO:0000259" key="3">
    <source>
        <dbReference type="PROSITE" id="PS50089"/>
    </source>
</evidence>
<evidence type="ECO:0000313" key="5">
    <source>
        <dbReference type="Proteomes" id="UP000015453"/>
    </source>
</evidence>
<dbReference type="GO" id="GO:0004842">
    <property type="term" value="F:ubiquitin-protein transferase activity"/>
    <property type="evidence" value="ECO:0007669"/>
    <property type="project" value="InterPro"/>
</dbReference>
<keyword evidence="1" id="KW-0863">Zinc-finger</keyword>
<dbReference type="OrthoDB" id="8062037at2759"/>
<gene>
    <name evidence="4" type="ORF">M569_15526</name>
</gene>
<evidence type="ECO:0000256" key="1">
    <source>
        <dbReference type="PROSITE-ProRule" id="PRU00175"/>
    </source>
</evidence>
<evidence type="ECO:0000256" key="2">
    <source>
        <dbReference type="SAM" id="MobiDB-lite"/>
    </source>
</evidence>
<dbReference type="InterPro" id="IPR044274">
    <property type="entry name" value="RFI2"/>
</dbReference>
<dbReference type="AlphaFoldDB" id="S8C4D2"/>
<dbReference type="EMBL" id="AUSU01008491">
    <property type="protein sequence ID" value="EPS59281.1"/>
    <property type="molecule type" value="Genomic_DNA"/>
</dbReference>
<feature type="domain" description="RING-type" evidence="3">
    <location>
        <begin position="26"/>
        <end position="74"/>
    </location>
</feature>
<comment type="caution">
    <text evidence="4">The sequence shown here is derived from an EMBL/GenBank/DDBJ whole genome shotgun (WGS) entry which is preliminary data.</text>
</comment>
<evidence type="ECO:0000313" key="4">
    <source>
        <dbReference type="EMBL" id="EPS59281.1"/>
    </source>
</evidence>
<protein>
    <recommendedName>
        <fullName evidence="3">RING-type domain-containing protein</fullName>
    </recommendedName>
</protein>
<feature type="region of interest" description="Disordered" evidence="2">
    <location>
        <begin position="174"/>
        <end position="198"/>
    </location>
</feature>